<feature type="compositionally biased region" description="Basic and acidic residues" evidence="1">
    <location>
        <begin position="104"/>
        <end position="117"/>
    </location>
</feature>
<gene>
    <name evidence="2" type="ORF">BDY21DRAFT_360149</name>
</gene>
<protein>
    <submittedName>
        <fullName evidence="2">Uncharacterized protein</fullName>
    </submittedName>
</protein>
<evidence type="ECO:0000256" key="1">
    <source>
        <dbReference type="SAM" id="MobiDB-lite"/>
    </source>
</evidence>
<proteinExistence type="predicted"/>
<feature type="compositionally biased region" description="Low complexity" evidence="1">
    <location>
        <begin position="135"/>
        <end position="148"/>
    </location>
</feature>
<reference evidence="2" key="1">
    <citation type="journal article" date="2020" name="Stud. Mycol.">
        <title>101 Dothideomycetes genomes: a test case for predicting lifestyles and emergence of pathogens.</title>
        <authorList>
            <person name="Haridas S."/>
            <person name="Albert R."/>
            <person name="Binder M."/>
            <person name="Bloem J."/>
            <person name="Labutti K."/>
            <person name="Salamov A."/>
            <person name="Andreopoulos B."/>
            <person name="Baker S."/>
            <person name="Barry K."/>
            <person name="Bills G."/>
            <person name="Bluhm B."/>
            <person name="Cannon C."/>
            <person name="Castanera R."/>
            <person name="Culley D."/>
            <person name="Daum C."/>
            <person name="Ezra D."/>
            <person name="Gonzalez J."/>
            <person name="Henrissat B."/>
            <person name="Kuo A."/>
            <person name="Liang C."/>
            <person name="Lipzen A."/>
            <person name="Lutzoni F."/>
            <person name="Magnuson J."/>
            <person name="Mondo S."/>
            <person name="Nolan M."/>
            <person name="Ohm R."/>
            <person name="Pangilinan J."/>
            <person name="Park H.-J."/>
            <person name="Ramirez L."/>
            <person name="Alfaro M."/>
            <person name="Sun H."/>
            <person name="Tritt A."/>
            <person name="Yoshinaga Y."/>
            <person name="Zwiers L.-H."/>
            <person name="Turgeon B."/>
            <person name="Goodwin S."/>
            <person name="Spatafora J."/>
            <person name="Crous P."/>
            <person name="Grigoriev I."/>
        </authorList>
    </citation>
    <scope>NUCLEOTIDE SEQUENCE</scope>
    <source>
        <strain evidence="2">ATCC 16933</strain>
    </source>
</reference>
<feature type="region of interest" description="Disordered" evidence="1">
    <location>
        <begin position="104"/>
        <end position="173"/>
    </location>
</feature>
<keyword evidence="3" id="KW-1185">Reference proteome</keyword>
<feature type="region of interest" description="Disordered" evidence="1">
    <location>
        <begin position="187"/>
        <end position="267"/>
    </location>
</feature>
<dbReference type="EMBL" id="MU001670">
    <property type="protein sequence ID" value="KAF2462168.1"/>
    <property type="molecule type" value="Genomic_DNA"/>
</dbReference>
<organism evidence="2 3">
    <name type="scientific">Lineolata rhizophorae</name>
    <dbReference type="NCBI Taxonomy" id="578093"/>
    <lineage>
        <taxon>Eukaryota</taxon>
        <taxon>Fungi</taxon>
        <taxon>Dikarya</taxon>
        <taxon>Ascomycota</taxon>
        <taxon>Pezizomycotina</taxon>
        <taxon>Dothideomycetes</taxon>
        <taxon>Dothideomycetes incertae sedis</taxon>
        <taxon>Lineolatales</taxon>
        <taxon>Lineolataceae</taxon>
        <taxon>Lineolata</taxon>
    </lineage>
</organism>
<name>A0A6A6PDW3_9PEZI</name>
<dbReference type="Proteomes" id="UP000799766">
    <property type="component" value="Unassembled WGS sequence"/>
</dbReference>
<dbReference type="OrthoDB" id="5409998at2759"/>
<evidence type="ECO:0000313" key="3">
    <source>
        <dbReference type="Proteomes" id="UP000799766"/>
    </source>
</evidence>
<dbReference type="CDD" id="cd22265">
    <property type="entry name" value="UDM1_RNF168"/>
    <property type="match status" value="1"/>
</dbReference>
<sequence length="342" mass="35395">MAQQQAPPASVPPNPFAGLVEQLTAQTNLVYAELGRVAHKENLRTPMGIAPSNQRLRTTIPGAVDRYHDILDKIENEVFWAQVVLRRDLAEVQEARQRREQEAAAEIERKAREEAEAAKLSTPAAAPSAGTQPRGESGSSQTSQSGVQAVNGNANDASNLHIDTGTNGTSSAAEADSADNALCSISAQEAQPGSRSAIDEQLFGRTPTSADFGSGMDFDSMFDELGGDSAGGDGATAPNRDAGPFGTGDNQKPTDGGGENPTGMQDTVSSLLPGLDNYAAVSGKAGAQGNTGDGLDSLMFSDGQGDNQSSFEDLLAFEDSADGGIADGGGGMTGFDDDFFKF</sequence>
<accession>A0A6A6PDW3</accession>
<dbReference type="AlphaFoldDB" id="A0A6A6PDW3"/>
<evidence type="ECO:0000313" key="2">
    <source>
        <dbReference type="EMBL" id="KAF2462168.1"/>
    </source>
</evidence>